<proteinExistence type="predicted"/>
<dbReference type="AlphaFoldDB" id="A0A2C9WMJ4"/>
<organism evidence="1">
    <name type="scientific">Manihot esculenta</name>
    <name type="common">Cassava</name>
    <name type="synonym">Jatropha manihot</name>
    <dbReference type="NCBI Taxonomy" id="3983"/>
    <lineage>
        <taxon>Eukaryota</taxon>
        <taxon>Viridiplantae</taxon>
        <taxon>Streptophyta</taxon>
        <taxon>Embryophyta</taxon>
        <taxon>Tracheophyta</taxon>
        <taxon>Spermatophyta</taxon>
        <taxon>Magnoliopsida</taxon>
        <taxon>eudicotyledons</taxon>
        <taxon>Gunneridae</taxon>
        <taxon>Pentapetalae</taxon>
        <taxon>rosids</taxon>
        <taxon>fabids</taxon>
        <taxon>Malpighiales</taxon>
        <taxon>Euphorbiaceae</taxon>
        <taxon>Crotonoideae</taxon>
        <taxon>Manihoteae</taxon>
        <taxon>Manihot</taxon>
    </lineage>
</organism>
<protein>
    <submittedName>
        <fullName evidence="1">Uncharacterized protein</fullName>
    </submittedName>
</protein>
<accession>A0A2C9WMJ4</accession>
<evidence type="ECO:0000313" key="1">
    <source>
        <dbReference type="EMBL" id="OAY60979.1"/>
    </source>
</evidence>
<gene>
    <name evidence="1" type="ORF">MANES_01G154300</name>
</gene>
<reference evidence="1" key="1">
    <citation type="submission" date="2016-02" db="EMBL/GenBank/DDBJ databases">
        <title>WGS assembly of Manihot esculenta.</title>
        <authorList>
            <person name="Bredeson J.V."/>
            <person name="Prochnik S.E."/>
            <person name="Lyons J.B."/>
            <person name="Schmutz J."/>
            <person name="Grimwood J."/>
            <person name="Vrebalov J."/>
            <person name="Bart R.S."/>
            <person name="Amuge T."/>
            <person name="Ferguson M.E."/>
            <person name="Green R."/>
            <person name="Putnam N."/>
            <person name="Stites J."/>
            <person name="Rounsley S."/>
            <person name="Rokhsar D.S."/>
        </authorList>
    </citation>
    <scope>NUCLEOTIDE SEQUENCE [LARGE SCALE GENOMIC DNA]</scope>
    <source>
        <tissue evidence="1">Leaf</tissue>
    </source>
</reference>
<name>A0A2C9WMJ4_MANES</name>
<sequence>MENSNLIRFESAIAFNNIQAAIHEVIEVYSCSPAFSYMFSDPGKLHLSMYPLVIPTNTG</sequence>
<dbReference type="EMBL" id="CM004387">
    <property type="protein sequence ID" value="OAY60979.1"/>
    <property type="molecule type" value="Genomic_DNA"/>
</dbReference>